<protein>
    <submittedName>
        <fullName evidence="1">Uncharacterized protein</fullName>
    </submittedName>
</protein>
<keyword evidence="2" id="KW-1185">Reference proteome</keyword>
<evidence type="ECO:0000313" key="1">
    <source>
        <dbReference type="EMBL" id="KAH6942972.1"/>
    </source>
</evidence>
<evidence type="ECO:0000313" key="2">
    <source>
        <dbReference type="Proteomes" id="UP000821845"/>
    </source>
</evidence>
<accession>A0ACB7T9K2</accession>
<gene>
    <name evidence="1" type="ORF">HPB50_013019</name>
</gene>
<comment type="caution">
    <text evidence="1">The sequence shown here is derived from an EMBL/GenBank/DDBJ whole genome shotgun (WGS) entry which is preliminary data.</text>
</comment>
<reference evidence="1" key="1">
    <citation type="submission" date="2020-05" db="EMBL/GenBank/DDBJ databases">
        <title>Large-scale comparative analyses of tick genomes elucidate their genetic diversity and vector capacities.</title>
        <authorList>
            <person name="Jia N."/>
            <person name="Wang J."/>
            <person name="Shi W."/>
            <person name="Du L."/>
            <person name="Sun Y."/>
            <person name="Zhan W."/>
            <person name="Jiang J."/>
            <person name="Wang Q."/>
            <person name="Zhang B."/>
            <person name="Ji P."/>
            <person name="Sakyi L.B."/>
            <person name="Cui X."/>
            <person name="Yuan T."/>
            <person name="Jiang B."/>
            <person name="Yang W."/>
            <person name="Lam T.T.-Y."/>
            <person name="Chang Q."/>
            <person name="Ding S."/>
            <person name="Wang X."/>
            <person name="Zhu J."/>
            <person name="Ruan X."/>
            <person name="Zhao L."/>
            <person name="Wei J."/>
            <person name="Que T."/>
            <person name="Du C."/>
            <person name="Cheng J."/>
            <person name="Dai P."/>
            <person name="Han X."/>
            <person name="Huang E."/>
            <person name="Gao Y."/>
            <person name="Liu J."/>
            <person name="Shao H."/>
            <person name="Ye R."/>
            <person name="Li L."/>
            <person name="Wei W."/>
            <person name="Wang X."/>
            <person name="Wang C."/>
            <person name="Yang T."/>
            <person name="Huo Q."/>
            <person name="Li W."/>
            <person name="Guo W."/>
            <person name="Chen H."/>
            <person name="Zhou L."/>
            <person name="Ni X."/>
            <person name="Tian J."/>
            <person name="Zhou Y."/>
            <person name="Sheng Y."/>
            <person name="Liu T."/>
            <person name="Pan Y."/>
            <person name="Xia L."/>
            <person name="Li J."/>
            <person name="Zhao F."/>
            <person name="Cao W."/>
        </authorList>
    </citation>
    <scope>NUCLEOTIDE SEQUENCE</scope>
    <source>
        <strain evidence="1">Hyas-2018</strain>
    </source>
</reference>
<sequence length="443" mass="50195">MAEEPSSCAVCGLQRAPNAVLLPFPDRLYSTLYRAWLDFVRACPGKREWVPDSSTGFVCSLHFTPKWLRRRRGSSHHTKLLLMNPCAVPTIYPSAEQRRRIAEANSNSAAAAAQVVRGPNLPEPAFISWPGFSLRRIKHMGLSRFHEPGSDYQETLSDGDGLDTKDLRDAGIEQTTRSSQCSISTATKSTWRTVNIRSRWTQCDVETVSRGTQASGPVCHDGSVLKTQRRVSTRRQRGSSSSGTSAVRPSRQNMHYECAICAYRCIDKEHLVVHMSRHTACRKSFKCEKCSCTFSSEARLTLHMPSHQKQPEKADTAKQDFNCDLCPDTFATLGQLLEHVNMHEKTAKCELCSCTFASELLMRAHLRQHTDEESYVCDACSSRFTTRVALEQHRTSHKVFKCLHCCRTFKNRRKLELHMRQEIRARSRRSENHQNSKVNAEGS</sequence>
<dbReference type="Proteomes" id="UP000821845">
    <property type="component" value="Chromosome 10"/>
</dbReference>
<proteinExistence type="predicted"/>
<dbReference type="EMBL" id="CM023490">
    <property type="protein sequence ID" value="KAH6942972.1"/>
    <property type="molecule type" value="Genomic_DNA"/>
</dbReference>
<organism evidence="1 2">
    <name type="scientific">Hyalomma asiaticum</name>
    <name type="common">Tick</name>
    <dbReference type="NCBI Taxonomy" id="266040"/>
    <lineage>
        <taxon>Eukaryota</taxon>
        <taxon>Metazoa</taxon>
        <taxon>Ecdysozoa</taxon>
        <taxon>Arthropoda</taxon>
        <taxon>Chelicerata</taxon>
        <taxon>Arachnida</taxon>
        <taxon>Acari</taxon>
        <taxon>Parasitiformes</taxon>
        <taxon>Ixodida</taxon>
        <taxon>Ixodoidea</taxon>
        <taxon>Ixodidae</taxon>
        <taxon>Hyalomminae</taxon>
        <taxon>Hyalomma</taxon>
    </lineage>
</organism>
<name>A0ACB7T9K2_HYAAI</name>